<keyword evidence="2" id="KW-1185">Reference proteome</keyword>
<evidence type="ECO:0000313" key="1">
    <source>
        <dbReference type="EMBL" id="KAK9814169.1"/>
    </source>
</evidence>
<gene>
    <name evidence="1" type="ORF">WJX72_001577</name>
</gene>
<accession>A0AAW1Q211</accession>
<protein>
    <submittedName>
        <fullName evidence="1">Uncharacterized protein</fullName>
    </submittedName>
</protein>
<dbReference type="AlphaFoldDB" id="A0AAW1Q211"/>
<proteinExistence type="predicted"/>
<name>A0AAW1Q211_9CHLO</name>
<dbReference type="EMBL" id="JALJOR010000007">
    <property type="protein sequence ID" value="KAK9814169.1"/>
    <property type="molecule type" value="Genomic_DNA"/>
</dbReference>
<comment type="caution">
    <text evidence="1">The sequence shown here is derived from an EMBL/GenBank/DDBJ whole genome shotgun (WGS) entry which is preliminary data.</text>
</comment>
<organism evidence="1 2">
    <name type="scientific">[Myrmecia] bisecta</name>
    <dbReference type="NCBI Taxonomy" id="41462"/>
    <lineage>
        <taxon>Eukaryota</taxon>
        <taxon>Viridiplantae</taxon>
        <taxon>Chlorophyta</taxon>
        <taxon>core chlorophytes</taxon>
        <taxon>Trebouxiophyceae</taxon>
        <taxon>Trebouxiales</taxon>
        <taxon>Trebouxiaceae</taxon>
        <taxon>Myrmecia</taxon>
    </lineage>
</organism>
<dbReference type="Proteomes" id="UP001489004">
    <property type="component" value="Unassembled WGS sequence"/>
</dbReference>
<evidence type="ECO:0000313" key="2">
    <source>
        <dbReference type="Proteomes" id="UP001489004"/>
    </source>
</evidence>
<sequence>MANAIVHAIHKIPVQARTARMARLLEQQSWELSAGPWVSKAIMATVAADYEAAYVAAYKAVDLAAAADDEQQGAAACYLAAELLMIGGAGPTFHKKPVCRLLEQAHRYEATLSKYTAQHTYTRQAEHVCKHCTAGMSQVLVPAQL</sequence>
<reference evidence="1 2" key="1">
    <citation type="journal article" date="2024" name="Nat. Commun.">
        <title>Phylogenomics reveals the evolutionary origins of lichenization in chlorophyte algae.</title>
        <authorList>
            <person name="Puginier C."/>
            <person name="Libourel C."/>
            <person name="Otte J."/>
            <person name="Skaloud P."/>
            <person name="Haon M."/>
            <person name="Grisel S."/>
            <person name="Petersen M."/>
            <person name="Berrin J.G."/>
            <person name="Delaux P.M."/>
            <person name="Dal Grande F."/>
            <person name="Keller J."/>
        </authorList>
    </citation>
    <scope>NUCLEOTIDE SEQUENCE [LARGE SCALE GENOMIC DNA]</scope>
    <source>
        <strain evidence="1 2">SAG 2043</strain>
    </source>
</reference>